<dbReference type="Proteomes" id="UP001596011">
    <property type="component" value="Unassembled WGS sequence"/>
</dbReference>
<comment type="caution">
    <text evidence="1">The sequence shown here is derived from an EMBL/GenBank/DDBJ whole genome shotgun (WGS) entry which is preliminary data.</text>
</comment>
<name>A0ABV9HLB1_9MICO</name>
<protein>
    <recommendedName>
        <fullName evidence="3">Essential protein Yae1 N-terminal domain-containing protein</fullName>
    </recommendedName>
</protein>
<gene>
    <name evidence="1" type="ORF">ACFO6V_20220</name>
</gene>
<proteinExistence type="predicted"/>
<reference evidence="2" key="1">
    <citation type="journal article" date="2019" name="Int. J. Syst. Evol. Microbiol.">
        <title>The Global Catalogue of Microorganisms (GCM) 10K type strain sequencing project: providing services to taxonomists for standard genome sequencing and annotation.</title>
        <authorList>
            <consortium name="The Broad Institute Genomics Platform"/>
            <consortium name="The Broad Institute Genome Sequencing Center for Infectious Disease"/>
            <person name="Wu L."/>
            <person name="Ma J."/>
        </authorList>
    </citation>
    <scope>NUCLEOTIDE SEQUENCE [LARGE SCALE GENOMIC DNA]</scope>
    <source>
        <strain evidence="2">CCUG 42722</strain>
    </source>
</reference>
<dbReference type="EMBL" id="JBHSFI010000006">
    <property type="protein sequence ID" value="MFC4630582.1"/>
    <property type="molecule type" value="Genomic_DNA"/>
</dbReference>
<keyword evidence="2" id="KW-1185">Reference proteome</keyword>
<organism evidence="1 2">
    <name type="scientific">Promicromonospora alba</name>
    <dbReference type="NCBI Taxonomy" id="1616110"/>
    <lineage>
        <taxon>Bacteria</taxon>
        <taxon>Bacillati</taxon>
        <taxon>Actinomycetota</taxon>
        <taxon>Actinomycetes</taxon>
        <taxon>Micrococcales</taxon>
        <taxon>Promicromonosporaceae</taxon>
        <taxon>Promicromonospora</taxon>
    </lineage>
</organism>
<evidence type="ECO:0000313" key="1">
    <source>
        <dbReference type="EMBL" id="MFC4630582.1"/>
    </source>
</evidence>
<dbReference type="RefSeq" id="WP_377138508.1">
    <property type="nucleotide sequence ID" value="NZ_JBHSFI010000006.1"/>
</dbReference>
<evidence type="ECO:0000313" key="2">
    <source>
        <dbReference type="Proteomes" id="UP001596011"/>
    </source>
</evidence>
<sequence>MTSTPPAGRAYSRQVIAAWLHGYTTGHNDGRHDGRVAGFGDGYDAGHADGIPVGRRLADDEASEKWRAYRAMSDAVRPNLARPRPWGEAKPLPTPVECLATWPVTPALHSVRDAA</sequence>
<accession>A0ABV9HLB1</accession>
<evidence type="ECO:0008006" key="3">
    <source>
        <dbReference type="Google" id="ProtNLM"/>
    </source>
</evidence>